<keyword evidence="2" id="KW-1185">Reference proteome</keyword>
<protein>
    <submittedName>
        <fullName evidence="1">Inositol-tetrakisphosphate 1-kinase</fullName>
    </submittedName>
</protein>
<dbReference type="Proteomes" id="UP001164539">
    <property type="component" value="Chromosome 3"/>
</dbReference>
<evidence type="ECO:0000313" key="1">
    <source>
        <dbReference type="EMBL" id="KAJ4723907.1"/>
    </source>
</evidence>
<dbReference type="EMBL" id="CM051396">
    <property type="protein sequence ID" value="KAJ4723907.1"/>
    <property type="molecule type" value="Genomic_DNA"/>
</dbReference>
<sequence>MSLVRGVILDESVLLSASEHQTESASDLSFQLLPGASYLLRKLRHSDIRKGISYAPSVSAYKVSVLKRIAAEYLCDCFLLDASIDGGVNEITQVWGDVGGSIMCVVSNNKGSFRKLSGNWLITVVGVEGASADQNSNLHYVNKLEELPLTICDLNKKATGNKALIVAYVMKPSREEDFAKRGAFPMCPTPNGLIFMPLTFEIPLSSQLQKGDVVLHKATDEIISIELGSATESSNRITYTLGMQELQRFMEHHSDFFTIDPLNNVYPVMDRLKIQLLLLGLQDPKAQGRQTIRGPHFLKVNNFNDTDLAQGLSEAKLSLPCIVKPQVACGVADSHSMAIVFRLEDFKNLSVPLPAIVQEYVNHSSTLFKFYVLGENVFHAVKKSTPNSVILMKSYERNGLKPITFDSLKSLPIDTENQHSGKVDDDLDLGLVKDAAIWLAKTLDLTIFGFDIVIQEGTGDHVIVDVNYLPSFKEVNNDIAIPAFWDAIKTKYESKKMNRAITAPS</sequence>
<comment type="caution">
    <text evidence="1">The sequence shown here is derived from an EMBL/GenBank/DDBJ whole genome shotgun (WGS) entry which is preliminary data.</text>
</comment>
<evidence type="ECO:0000313" key="2">
    <source>
        <dbReference type="Proteomes" id="UP001164539"/>
    </source>
</evidence>
<reference evidence="1 2" key="1">
    <citation type="journal article" date="2023" name="Science">
        <title>Complex scaffold remodeling in plant triterpene biosynthesis.</title>
        <authorList>
            <person name="De La Pena R."/>
            <person name="Hodgson H."/>
            <person name="Liu J.C."/>
            <person name="Stephenson M.J."/>
            <person name="Martin A.C."/>
            <person name="Owen C."/>
            <person name="Harkess A."/>
            <person name="Leebens-Mack J."/>
            <person name="Jimenez L.E."/>
            <person name="Osbourn A."/>
            <person name="Sattely E.S."/>
        </authorList>
    </citation>
    <scope>NUCLEOTIDE SEQUENCE [LARGE SCALE GENOMIC DNA]</scope>
    <source>
        <strain evidence="2">cv. JPN11</strain>
        <tissue evidence="1">Leaf</tissue>
    </source>
</reference>
<name>A0ACC1YJG2_MELAZ</name>
<gene>
    <name evidence="1" type="ORF">OWV82_007227</name>
</gene>
<organism evidence="1 2">
    <name type="scientific">Melia azedarach</name>
    <name type="common">Chinaberry tree</name>
    <dbReference type="NCBI Taxonomy" id="155640"/>
    <lineage>
        <taxon>Eukaryota</taxon>
        <taxon>Viridiplantae</taxon>
        <taxon>Streptophyta</taxon>
        <taxon>Embryophyta</taxon>
        <taxon>Tracheophyta</taxon>
        <taxon>Spermatophyta</taxon>
        <taxon>Magnoliopsida</taxon>
        <taxon>eudicotyledons</taxon>
        <taxon>Gunneridae</taxon>
        <taxon>Pentapetalae</taxon>
        <taxon>rosids</taxon>
        <taxon>malvids</taxon>
        <taxon>Sapindales</taxon>
        <taxon>Meliaceae</taxon>
        <taxon>Melia</taxon>
    </lineage>
</organism>
<accession>A0ACC1YJG2</accession>
<proteinExistence type="predicted"/>